<sequence length="240" mass="24363">MYQQEGDTPADSRPVIPGLLARRRRRIKALGVVALFLATVGGLLLTHPADDPGDDTCPSVEIAFARGTGEPAGLGGVGSAFTSGLARLLEGKHVSAYAVNYTAAENQLGVGAGAADLVGHLKARADACPSTRFVLAGYSQGASVVDEALGIFGGSVDQQLPATLSSHVGAVVVFGNPLGLLGRTIETSSPVYGPLASSFCAAGDPVCGGGFDMRAHHIYLTNGDADAGAAAAFRHLKQHS</sequence>
<keyword evidence="8" id="KW-0812">Transmembrane</keyword>
<dbReference type="InterPro" id="IPR029058">
    <property type="entry name" value="AB_hydrolase_fold"/>
</dbReference>
<evidence type="ECO:0000313" key="10">
    <source>
        <dbReference type="Proteomes" id="UP000293638"/>
    </source>
</evidence>
<dbReference type="OrthoDB" id="3690529at2"/>
<dbReference type="RefSeq" id="WP_130491252.1">
    <property type="nucleotide sequence ID" value="NZ_SGXD01000001.1"/>
</dbReference>
<accession>A0A4Q7NV69</accession>
<keyword evidence="3" id="KW-0719">Serine esterase</keyword>
<feature type="transmembrane region" description="Helical" evidence="8">
    <location>
        <begin position="29"/>
        <end position="49"/>
    </location>
</feature>
<evidence type="ECO:0000256" key="8">
    <source>
        <dbReference type="SAM" id="Phobius"/>
    </source>
</evidence>
<dbReference type="AlphaFoldDB" id="A0A4Q7NV69"/>
<dbReference type="Gene3D" id="3.40.50.1820">
    <property type="entry name" value="alpha/beta hydrolase"/>
    <property type="match status" value="1"/>
</dbReference>
<evidence type="ECO:0000256" key="4">
    <source>
        <dbReference type="ARBA" id="ARBA00022525"/>
    </source>
</evidence>
<proteinExistence type="inferred from homology"/>
<keyword evidence="8" id="KW-0472">Membrane</keyword>
<comment type="caution">
    <text evidence="9">The sequence shown here is derived from an EMBL/GenBank/DDBJ whole genome shotgun (WGS) entry which is preliminary data.</text>
</comment>
<comment type="subcellular location">
    <subcellularLocation>
        <location evidence="1">Secreted</location>
    </subcellularLocation>
</comment>
<dbReference type="GO" id="GO:0005576">
    <property type="term" value="C:extracellular region"/>
    <property type="evidence" value="ECO:0007669"/>
    <property type="project" value="UniProtKB-SubCell"/>
</dbReference>
<keyword evidence="6" id="KW-0378">Hydrolase</keyword>
<evidence type="ECO:0000256" key="3">
    <source>
        <dbReference type="ARBA" id="ARBA00022487"/>
    </source>
</evidence>
<dbReference type="EMBL" id="SGXD01000001">
    <property type="protein sequence ID" value="RZS91146.1"/>
    <property type="molecule type" value="Genomic_DNA"/>
</dbReference>
<keyword evidence="8" id="KW-1133">Transmembrane helix</keyword>
<evidence type="ECO:0000256" key="6">
    <source>
        <dbReference type="ARBA" id="ARBA00022801"/>
    </source>
</evidence>
<dbReference type="SMART" id="SM01110">
    <property type="entry name" value="Cutinase"/>
    <property type="match status" value="1"/>
</dbReference>
<keyword evidence="7" id="KW-1015">Disulfide bond</keyword>
<gene>
    <name evidence="9" type="ORF">EV189_0380</name>
</gene>
<reference evidence="9 10" key="1">
    <citation type="submission" date="2019-02" db="EMBL/GenBank/DDBJ databases">
        <title>Genomic Encyclopedia of Type Strains, Phase IV (KMG-IV): sequencing the most valuable type-strain genomes for metagenomic binning, comparative biology and taxonomic classification.</title>
        <authorList>
            <person name="Goeker M."/>
        </authorList>
    </citation>
    <scope>NUCLEOTIDE SEQUENCE [LARGE SCALE GENOMIC DNA]</scope>
    <source>
        <strain evidence="9 10">DSM 45622</strain>
    </source>
</reference>
<dbReference type="GO" id="GO:0052689">
    <property type="term" value="F:carboxylic ester hydrolase activity"/>
    <property type="evidence" value="ECO:0007669"/>
    <property type="project" value="UniProtKB-KW"/>
</dbReference>
<evidence type="ECO:0000256" key="5">
    <source>
        <dbReference type="ARBA" id="ARBA00022729"/>
    </source>
</evidence>
<name>A0A4Q7NV69_9ACTN</name>
<keyword evidence="10" id="KW-1185">Reference proteome</keyword>
<keyword evidence="4" id="KW-0964">Secreted</keyword>
<organism evidence="9 10">
    <name type="scientific">Motilibacter rhizosphaerae</name>
    <dbReference type="NCBI Taxonomy" id="598652"/>
    <lineage>
        <taxon>Bacteria</taxon>
        <taxon>Bacillati</taxon>
        <taxon>Actinomycetota</taxon>
        <taxon>Actinomycetes</taxon>
        <taxon>Motilibacterales</taxon>
        <taxon>Motilibacteraceae</taxon>
        <taxon>Motilibacter</taxon>
    </lineage>
</organism>
<dbReference type="SUPFAM" id="SSF53474">
    <property type="entry name" value="alpha/beta-Hydrolases"/>
    <property type="match status" value="1"/>
</dbReference>
<dbReference type="PANTHER" id="PTHR33630:SF9">
    <property type="entry name" value="CUTINASE 4"/>
    <property type="match status" value="1"/>
</dbReference>
<dbReference type="PROSITE" id="PS00931">
    <property type="entry name" value="CUTINASE_2"/>
    <property type="match status" value="1"/>
</dbReference>
<evidence type="ECO:0000256" key="7">
    <source>
        <dbReference type="ARBA" id="ARBA00023157"/>
    </source>
</evidence>
<protein>
    <submittedName>
        <fullName evidence="9">Cutinase</fullName>
    </submittedName>
</protein>
<comment type="similarity">
    <text evidence="2">Belongs to the cutinase family.</text>
</comment>
<dbReference type="Proteomes" id="UP000293638">
    <property type="component" value="Unassembled WGS sequence"/>
</dbReference>
<dbReference type="Pfam" id="PF01083">
    <property type="entry name" value="Cutinase"/>
    <property type="match status" value="1"/>
</dbReference>
<dbReference type="InterPro" id="IPR043579">
    <property type="entry name" value="CUTINASE_2"/>
</dbReference>
<keyword evidence="5" id="KW-0732">Signal</keyword>
<evidence type="ECO:0000256" key="1">
    <source>
        <dbReference type="ARBA" id="ARBA00004613"/>
    </source>
</evidence>
<dbReference type="InterPro" id="IPR000675">
    <property type="entry name" value="Cutinase/axe"/>
</dbReference>
<evidence type="ECO:0000256" key="2">
    <source>
        <dbReference type="ARBA" id="ARBA00007534"/>
    </source>
</evidence>
<evidence type="ECO:0000313" key="9">
    <source>
        <dbReference type="EMBL" id="RZS91146.1"/>
    </source>
</evidence>
<dbReference type="PANTHER" id="PTHR33630">
    <property type="entry name" value="CUTINASE RV1984C-RELATED-RELATED"/>
    <property type="match status" value="1"/>
</dbReference>